<feature type="compositionally biased region" description="Basic and acidic residues" evidence="1">
    <location>
        <begin position="199"/>
        <end position="218"/>
    </location>
</feature>
<sequence>MGCTQSKIENEEVVSRCKERKIFMKEAVAARNAFAAAHSAYTMALKNTGAALSDYGQGEAHDTRPLPTPPLPQPDLPPPPPLPPGFQKPGYQTNLIRSSSMPEMVIPKADLKPSEPILEEEDGEDDAGPTISAPATPPPPPPPSSRPPSNPVPPMPEPQTNTQWDFFFAAPEEIPMSMLTEPEDTHKENHDSVMEQGHYDDIKRPDKGMSDSVSKKNENIVTPETPERVVESSTAVKPPKKQVQVNAMHQHVGPSESKRNKAGPSHVNLLHILNELDDLFLKASESAQEVSKMLEANRLHYHSNFADNRGHIDHSARVMRVITWNGSFKNMPNADDGKDDFDAEEETHATVLDKLLTWEKKLYDEVKAGELMKIEYQRKVALLNKQKKRNANSEAIEKTKAAVSHLHTRYIVDMQSMDSTVSEIQRLRDDQLYPKLVALVEAMSKMWQTMFVHHDHQFKLVVDLRGLDISNSPKETTDQHYEQTVQLYRIANEWRTQFENLMRHQKEYIQALNSWLKLNLIPIDSSLKEKVSLPPEAQHPPIQSLLHAWHEQLGKLPVELAKNAINSFGAVINSIITLQDDERKQKAVCEDSRKDHTRKSRSFEDWKRKYMEKHTPPDEMPDPDRPEENNMRDQIAERELVVEHAKKKLDDDIEVHLRLCRQVREKSLMSLKTHLPELFRTMTEFALESSDSYKKLLAINFARQGQAQEQEQMSSA</sequence>
<keyword evidence="5" id="KW-1185">Reference proteome</keyword>
<feature type="region of interest" description="Disordered" evidence="1">
    <location>
        <begin position="199"/>
        <end position="245"/>
    </location>
</feature>
<dbReference type="PANTHER" id="PTHR21450:SF7">
    <property type="entry name" value="DNA LIGASE (DUF630 AND DUF632)"/>
    <property type="match status" value="1"/>
</dbReference>
<feature type="compositionally biased region" description="Basic and acidic residues" evidence="1">
    <location>
        <begin position="601"/>
        <end position="629"/>
    </location>
</feature>
<dbReference type="Pfam" id="PF04782">
    <property type="entry name" value="DUF632"/>
    <property type="match status" value="1"/>
</dbReference>
<dbReference type="EMBL" id="JAINDJ010000008">
    <property type="protein sequence ID" value="KAG9439182.1"/>
    <property type="molecule type" value="Genomic_DNA"/>
</dbReference>
<feature type="region of interest" description="Disordered" evidence="1">
    <location>
        <begin position="119"/>
        <end position="162"/>
    </location>
</feature>
<comment type="caution">
    <text evidence="4">The sequence shown here is derived from an EMBL/GenBank/DDBJ whole genome shotgun (WGS) entry which is preliminary data.</text>
</comment>
<feature type="compositionally biased region" description="Pro residues" evidence="1">
    <location>
        <begin position="135"/>
        <end position="157"/>
    </location>
</feature>
<gene>
    <name evidence="4" type="ORF">H6P81_019347</name>
</gene>
<feature type="region of interest" description="Disordered" evidence="1">
    <location>
        <begin position="53"/>
        <end position="93"/>
    </location>
</feature>
<organism evidence="4 5">
    <name type="scientific">Aristolochia fimbriata</name>
    <name type="common">White veined hardy Dutchman's pipe vine</name>
    <dbReference type="NCBI Taxonomy" id="158543"/>
    <lineage>
        <taxon>Eukaryota</taxon>
        <taxon>Viridiplantae</taxon>
        <taxon>Streptophyta</taxon>
        <taxon>Embryophyta</taxon>
        <taxon>Tracheophyta</taxon>
        <taxon>Spermatophyta</taxon>
        <taxon>Magnoliopsida</taxon>
        <taxon>Magnoliidae</taxon>
        <taxon>Piperales</taxon>
        <taxon>Aristolochiaceae</taxon>
        <taxon>Aristolochia</taxon>
    </lineage>
</organism>
<evidence type="ECO:0000259" key="3">
    <source>
        <dbReference type="Pfam" id="PF04783"/>
    </source>
</evidence>
<evidence type="ECO:0000313" key="5">
    <source>
        <dbReference type="Proteomes" id="UP000825729"/>
    </source>
</evidence>
<evidence type="ECO:0000259" key="2">
    <source>
        <dbReference type="Pfam" id="PF04782"/>
    </source>
</evidence>
<reference evidence="4 5" key="1">
    <citation type="submission" date="2021-07" db="EMBL/GenBank/DDBJ databases">
        <title>The Aristolochia fimbriata genome: insights into angiosperm evolution, floral development and chemical biosynthesis.</title>
        <authorList>
            <person name="Jiao Y."/>
        </authorList>
    </citation>
    <scope>NUCLEOTIDE SEQUENCE [LARGE SCALE GENOMIC DNA]</scope>
    <source>
        <strain evidence="4">IBCAS-2021</strain>
        <tissue evidence="4">Leaf</tissue>
    </source>
</reference>
<dbReference type="AlphaFoldDB" id="A0AAV7DV64"/>
<dbReference type="InterPro" id="IPR006867">
    <property type="entry name" value="DUF632"/>
</dbReference>
<feature type="compositionally biased region" description="Pro residues" evidence="1">
    <location>
        <begin position="66"/>
        <end position="86"/>
    </location>
</feature>
<feature type="region of interest" description="Disordered" evidence="1">
    <location>
        <begin position="587"/>
        <end position="629"/>
    </location>
</feature>
<dbReference type="PANTHER" id="PTHR21450">
    <property type="entry name" value="PROTEIN ALTERED PHOSPHATE STARVATION RESPONSE 1"/>
    <property type="match status" value="1"/>
</dbReference>
<accession>A0AAV7DV64</accession>
<protein>
    <recommendedName>
        <fullName evidence="6">Nitrate regulatory gene2 protein-like</fullName>
    </recommendedName>
</protein>
<evidence type="ECO:0000313" key="4">
    <source>
        <dbReference type="EMBL" id="KAG9439182.1"/>
    </source>
</evidence>
<name>A0AAV7DV64_ARIFI</name>
<evidence type="ECO:0000256" key="1">
    <source>
        <dbReference type="SAM" id="MobiDB-lite"/>
    </source>
</evidence>
<dbReference type="Pfam" id="PF04783">
    <property type="entry name" value="DUF630"/>
    <property type="match status" value="1"/>
</dbReference>
<dbReference type="Proteomes" id="UP000825729">
    <property type="component" value="Unassembled WGS sequence"/>
</dbReference>
<dbReference type="InterPro" id="IPR006868">
    <property type="entry name" value="DUF630"/>
</dbReference>
<evidence type="ECO:0008006" key="6">
    <source>
        <dbReference type="Google" id="ProtNLM"/>
    </source>
</evidence>
<feature type="domain" description="DUF632" evidence="2">
    <location>
        <begin position="269"/>
        <end position="573"/>
    </location>
</feature>
<proteinExistence type="predicted"/>
<feature type="domain" description="DUF630" evidence="3">
    <location>
        <begin position="1"/>
        <end position="59"/>
    </location>
</feature>